<accession>A0A226ECE3</accession>
<dbReference type="AlphaFoldDB" id="A0A226ECE3"/>
<feature type="region of interest" description="Disordered" evidence="1">
    <location>
        <begin position="22"/>
        <end position="119"/>
    </location>
</feature>
<evidence type="ECO:0000313" key="3">
    <source>
        <dbReference type="Proteomes" id="UP000198287"/>
    </source>
</evidence>
<organism evidence="2 3">
    <name type="scientific">Folsomia candida</name>
    <name type="common">Springtail</name>
    <dbReference type="NCBI Taxonomy" id="158441"/>
    <lineage>
        <taxon>Eukaryota</taxon>
        <taxon>Metazoa</taxon>
        <taxon>Ecdysozoa</taxon>
        <taxon>Arthropoda</taxon>
        <taxon>Hexapoda</taxon>
        <taxon>Collembola</taxon>
        <taxon>Entomobryomorpha</taxon>
        <taxon>Isotomoidea</taxon>
        <taxon>Isotomidae</taxon>
        <taxon>Proisotominae</taxon>
        <taxon>Folsomia</taxon>
    </lineage>
</organism>
<sequence>MYPMLKSTTIATNEELTLFPRYNTTSSQSGGPISTPSSRPRSAIVKSRNPKNPTTTRKSLQPKQSQSASKIRVTTSPSPLLDAVSTNETITSTGNSSKFHDKPRNKTAGTTKNESSEVAVAASTEPHLEMIHMAKPKHKPNESVKSQRKIDPPKNKLIIPPNASEYAKNAASTVGISTATSMKTQIVLAPRFQADNFVATQSKLCAKESPPGTNQREVWSRPSESLTRSKIQQNDDDDQDSSSRIMVRMPEGMFPPEKARWVQLALEKLATNGTITRKQMNTPAFQRKIGILFDQSVGRRSFKVGSQVNKIVHQQSGRGSVSKKVPPQTPTTSPVRSSKRTSASSKKTTPHSEKNLTPRTLTPRSPRYVSGQPADEKPPLEVQKKVSDILLHMLLKGMMVENGITKSVDAHQDEITADFMTPEKKKSISTNTENDDDDIDDWAWMMSRETSKLKRGKSTNGNISDLTTPWISRSNVDPIQDIKNCFIFQGKVCPMEASQKPINTFAPLSESRRRIDPFVTGYFRRMADIRGFQPEEITIKYCKTKIFIEGKQSASEDRNYRIIREIIALPRGLGISDLKVMRGRNNGRLVFEEQEHISVA</sequence>
<evidence type="ECO:0000313" key="2">
    <source>
        <dbReference type="EMBL" id="OXA55245.1"/>
    </source>
</evidence>
<feature type="region of interest" description="Disordered" evidence="1">
    <location>
        <begin position="136"/>
        <end position="160"/>
    </location>
</feature>
<comment type="caution">
    <text evidence="2">The sequence shown here is derived from an EMBL/GenBank/DDBJ whole genome shotgun (WGS) entry which is preliminary data.</text>
</comment>
<reference evidence="2 3" key="1">
    <citation type="submission" date="2015-12" db="EMBL/GenBank/DDBJ databases">
        <title>The genome of Folsomia candida.</title>
        <authorList>
            <person name="Faddeeva A."/>
            <person name="Derks M.F."/>
            <person name="Anvar Y."/>
            <person name="Smit S."/>
            <person name="Van Straalen N."/>
            <person name="Roelofs D."/>
        </authorList>
    </citation>
    <scope>NUCLEOTIDE SEQUENCE [LARGE SCALE GENOMIC DNA]</scope>
    <source>
        <strain evidence="2 3">VU population</strain>
        <tissue evidence="2">Whole body</tissue>
    </source>
</reference>
<feature type="region of interest" description="Disordered" evidence="1">
    <location>
        <begin position="205"/>
        <end position="242"/>
    </location>
</feature>
<dbReference type="Proteomes" id="UP000198287">
    <property type="component" value="Unassembled WGS sequence"/>
</dbReference>
<protein>
    <submittedName>
        <fullName evidence="2">Uncharacterized protein</fullName>
    </submittedName>
</protein>
<name>A0A226ECE3_FOLCA</name>
<dbReference type="EMBL" id="LNIX01000004">
    <property type="protein sequence ID" value="OXA55245.1"/>
    <property type="molecule type" value="Genomic_DNA"/>
</dbReference>
<evidence type="ECO:0000256" key="1">
    <source>
        <dbReference type="SAM" id="MobiDB-lite"/>
    </source>
</evidence>
<gene>
    <name evidence="2" type="ORF">Fcan01_09456</name>
</gene>
<feature type="region of interest" description="Disordered" evidence="1">
    <location>
        <begin position="313"/>
        <end position="381"/>
    </location>
</feature>
<proteinExistence type="predicted"/>
<feature type="compositionally biased region" description="Polar residues" evidence="1">
    <location>
        <begin position="22"/>
        <end position="40"/>
    </location>
</feature>
<keyword evidence="3" id="KW-1185">Reference proteome</keyword>
<feature type="compositionally biased region" description="Polar residues" evidence="1">
    <location>
        <begin position="211"/>
        <end position="231"/>
    </location>
</feature>
<feature type="compositionally biased region" description="Polar residues" evidence="1">
    <location>
        <begin position="50"/>
        <end position="97"/>
    </location>
</feature>